<dbReference type="FunFam" id="3.30.200.20:FF:000059">
    <property type="entry name" value="S-receptor-like serine/threonine-protein kinase"/>
    <property type="match status" value="1"/>
</dbReference>
<keyword evidence="5" id="KW-0808">Transferase</keyword>
<dbReference type="Gene3D" id="1.10.510.10">
    <property type="entry name" value="Transferase(Phosphotransferase) domain 1"/>
    <property type="match status" value="1"/>
</dbReference>
<evidence type="ECO:0000259" key="21">
    <source>
        <dbReference type="PROSITE" id="PS50011"/>
    </source>
</evidence>
<feature type="region of interest" description="Disordered" evidence="19">
    <location>
        <begin position="605"/>
        <end position="646"/>
    </location>
</feature>
<dbReference type="InterPro" id="IPR025287">
    <property type="entry name" value="WAK_GUB"/>
</dbReference>
<dbReference type="GO" id="GO:0016020">
    <property type="term" value="C:membrane"/>
    <property type="evidence" value="ECO:0007669"/>
    <property type="project" value="UniProtKB-SubCell"/>
</dbReference>
<feature type="compositionally biased region" description="Polar residues" evidence="19">
    <location>
        <begin position="634"/>
        <end position="646"/>
    </location>
</feature>
<feature type="compositionally biased region" description="Acidic residues" evidence="19">
    <location>
        <begin position="612"/>
        <end position="625"/>
    </location>
</feature>
<keyword evidence="11 20" id="KW-1133">Transmembrane helix</keyword>
<keyword evidence="14" id="KW-0675">Receptor</keyword>
<dbReference type="InterPro" id="IPR017441">
    <property type="entry name" value="Protein_kinase_ATP_BS"/>
</dbReference>
<dbReference type="GO" id="GO:0030247">
    <property type="term" value="F:polysaccharide binding"/>
    <property type="evidence" value="ECO:0007669"/>
    <property type="project" value="InterPro"/>
</dbReference>
<evidence type="ECO:0000256" key="18">
    <source>
        <dbReference type="PROSITE-ProRule" id="PRU10141"/>
    </source>
</evidence>
<evidence type="ECO:0000256" key="20">
    <source>
        <dbReference type="SAM" id="Phobius"/>
    </source>
</evidence>
<dbReference type="PROSITE" id="PS00107">
    <property type="entry name" value="PROTEIN_KINASE_ATP"/>
    <property type="match status" value="1"/>
</dbReference>
<feature type="transmembrane region" description="Helical" evidence="20">
    <location>
        <begin position="208"/>
        <end position="227"/>
    </location>
</feature>
<evidence type="ECO:0000256" key="12">
    <source>
        <dbReference type="ARBA" id="ARBA00023136"/>
    </source>
</evidence>
<dbReference type="PROSITE" id="PS00108">
    <property type="entry name" value="PROTEIN_KINASE_ST"/>
    <property type="match status" value="1"/>
</dbReference>
<dbReference type="FunFam" id="1.10.510.10:FF:001023">
    <property type="entry name" value="Os07g0541700 protein"/>
    <property type="match status" value="1"/>
</dbReference>
<dbReference type="InterPro" id="IPR008271">
    <property type="entry name" value="Ser/Thr_kinase_AS"/>
</dbReference>
<comment type="caution">
    <text evidence="22">The sequence shown here is derived from an EMBL/GenBank/DDBJ whole genome shotgun (WGS) entry which is preliminary data.</text>
</comment>
<dbReference type="SUPFAM" id="SSF56112">
    <property type="entry name" value="Protein kinase-like (PK-like)"/>
    <property type="match status" value="1"/>
</dbReference>
<evidence type="ECO:0000256" key="13">
    <source>
        <dbReference type="ARBA" id="ARBA00023157"/>
    </source>
</evidence>
<evidence type="ECO:0000256" key="9">
    <source>
        <dbReference type="ARBA" id="ARBA00022777"/>
    </source>
</evidence>
<comment type="catalytic activity">
    <reaction evidence="16">
        <text>L-threonyl-[protein] + ATP = O-phospho-L-threonyl-[protein] + ADP + H(+)</text>
        <dbReference type="Rhea" id="RHEA:46608"/>
        <dbReference type="Rhea" id="RHEA-COMP:11060"/>
        <dbReference type="Rhea" id="RHEA-COMP:11605"/>
        <dbReference type="ChEBI" id="CHEBI:15378"/>
        <dbReference type="ChEBI" id="CHEBI:30013"/>
        <dbReference type="ChEBI" id="CHEBI:30616"/>
        <dbReference type="ChEBI" id="CHEBI:61977"/>
        <dbReference type="ChEBI" id="CHEBI:456216"/>
        <dbReference type="EC" id="2.7.11.1"/>
    </reaction>
</comment>
<dbReference type="EC" id="2.7.11.1" evidence="2"/>
<keyword evidence="10 18" id="KW-0067">ATP-binding</keyword>
<feature type="domain" description="Protein kinase" evidence="21">
    <location>
        <begin position="268"/>
        <end position="537"/>
    </location>
</feature>
<evidence type="ECO:0000256" key="2">
    <source>
        <dbReference type="ARBA" id="ARBA00012513"/>
    </source>
</evidence>
<keyword evidence="15" id="KW-0325">Glycoprotein</keyword>
<dbReference type="SMART" id="SM00220">
    <property type="entry name" value="S_TKc"/>
    <property type="match status" value="1"/>
</dbReference>
<evidence type="ECO:0000313" key="22">
    <source>
        <dbReference type="EMBL" id="KAG5568473.1"/>
    </source>
</evidence>
<gene>
    <name evidence="22" type="ORF">H5410_064511</name>
</gene>
<keyword evidence="23" id="KW-1185">Reference proteome</keyword>
<evidence type="ECO:0000256" key="16">
    <source>
        <dbReference type="ARBA" id="ARBA00047899"/>
    </source>
</evidence>
<keyword evidence="4" id="KW-0245">EGF-like domain</keyword>
<evidence type="ECO:0000256" key="11">
    <source>
        <dbReference type="ARBA" id="ARBA00022989"/>
    </source>
</evidence>
<dbReference type="PROSITE" id="PS50011">
    <property type="entry name" value="PROTEIN_KINASE_DOM"/>
    <property type="match status" value="1"/>
</dbReference>
<evidence type="ECO:0000256" key="8">
    <source>
        <dbReference type="ARBA" id="ARBA00022741"/>
    </source>
</evidence>
<dbReference type="Pfam" id="PF00069">
    <property type="entry name" value="Pkinase"/>
    <property type="match status" value="1"/>
</dbReference>
<dbReference type="GO" id="GO:0004674">
    <property type="term" value="F:protein serine/threonine kinase activity"/>
    <property type="evidence" value="ECO:0007669"/>
    <property type="project" value="UniProtKB-KW"/>
</dbReference>
<evidence type="ECO:0000256" key="17">
    <source>
        <dbReference type="ARBA" id="ARBA00048679"/>
    </source>
</evidence>
<dbReference type="Proteomes" id="UP000824120">
    <property type="component" value="Unassembled WGS sequence"/>
</dbReference>
<evidence type="ECO:0000256" key="3">
    <source>
        <dbReference type="ARBA" id="ARBA00022527"/>
    </source>
</evidence>
<dbReference type="InterPro" id="IPR000719">
    <property type="entry name" value="Prot_kinase_dom"/>
</dbReference>
<keyword evidence="8 18" id="KW-0547">Nucleotide-binding</keyword>
<sequence>MVLLAMVGDGAYDCRESRCGSYGPNIHFPFRLRHQPEYCGYPGFELSCDRENQTILTLPNSLILSVGDIDYMSQQISLYDPERCLILKLLHLNLSASPFFFTVEPYLTLGDFSIFKCSGTACASDKAIFAVYYSLDSLPPTTCKKIHEILSIPLDTIYSLITLSWLNPICSYCEGLEKDCGFKNYTKQLITQCFDRPFTTKGTVKKSLIAGGVIGLILLGIIMLAFYECYSSSKIERENQARVEKFLEDYRARRPTRYTYADIKKITNLFQEILGEGAYGIVYKGTLSNEIHVAVKVLNDSEGNGEEFINDVAAMGKIHHVNVVRLVGFCADGVRRALVFEYLPNQSLDKLIFPTSFKDNITLTWKKLHDIAMGIAKGLEYLHQGCDQQILHFDIKPQNILLDHNLNPKISDFGLAKLCSKEKSVVTMTEARGTMGYIAPEVFGMMLLEMVGGRKNFDAKADTSQMNFPEWIHQRLNQGVELKIRIEEDDDVILVRKLAVIGLWCIQWNATDRPSIKVVTQMLEGDGSNLTVPPPFTTRNTTHVGPSTQELTGYRLWCPETRKNIFSRDITFDEYALTNKVTVEDVKQIDSASKQVEFEGKIIFPTLGSNEETTEDFPPEEESVEGEVPSQEPQPQLESIATSKPK</sequence>
<dbReference type="GO" id="GO:0005524">
    <property type="term" value="F:ATP binding"/>
    <property type="evidence" value="ECO:0007669"/>
    <property type="project" value="UniProtKB-UniRule"/>
</dbReference>
<keyword evidence="12 20" id="KW-0472">Membrane</keyword>
<dbReference type="InterPro" id="IPR057670">
    <property type="entry name" value="SH3_retrovirus"/>
</dbReference>
<evidence type="ECO:0000256" key="10">
    <source>
        <dbReference type="ARBA" id="ARBA00022840"/>
    </source>
</evidence>
<evidence type="ECO:0000256" key="1">
    <source>
        <dbReference type="ARBA" id="ARBA00004479"/>
    </source>
</evidence>
<keyword evidence="6 20" id="KW-0812">Transmembrane</keyword>
<keyword evidence="3" id="KW-0723">Serine/threonine-protein kinase</keyword>
<keyword evidence="7" id="KW-0732">Signal</keyword>
<keyword evidence="13" id="KW-1015">Disulfide bond</keyword>
<dbReference type="AlphaFoldDB" id="A0A9J5VZ69"/>
<dbReference type="Gene3D" id="3.30.200.20">
    <property type="entry name" value="Phosphorylase Kinase, domain 1"/>
    <property type="match status" value="1"/>
</dbReference>
<evidence type="ECO:0000256" key="15">
    <source>
        <dbReference type="ARBA" id="ARBA00023180"/>
    </source>
</evidence>
<evidence type="ECO:0000313" key="23">
    <source>
        <dbReference type="Proteomes" id="UP000824120"/>
    </source>
</evidence>
<comment type="catalytic activity">
    <reaction evidence="17">
        <text>L-seryl-[protein] + ATP = O-phospho-L-seryl-[protein] + ADP + H(+)</text>
        <dbReference type="Rhea" id="RHEA:17989"/>
        <dbReference type="Rhea" id="RHEA-COMP:9863"/>
        <dbReference type="Rhea" id="RHEA-COMP:11604"/>
        <dbReference type="ChEBI" id="CHEBI:15378"/>
        <dbReference type="ChEBI" id="CHEBI:29999"/>
        <dbReference type="ChEBI" id="CHEBI:30616"/>
        <dbReference type="ChEBI" id="CHEBI:83421"/>
        <dbReference type="ChEBI" id="CHEBI:456216"/>
        <dbReference type="EC" id="2.7.11.1"/>
    </reaction>
</comment>
<dbReference type="InterPro" id="IPR045874">
    <property type="entry name" value="LRK10/LRL21-25-like"/>
</dbReference>
<proteinExistence type="predicted"/>
<evidence type="ECO:0000256" key="6">
    <source>
        <dbReference type="ARBA" id="ARBA00022692"/>
    </source>
</evidence>
<evidence type="ECO:0000256" key="14">
    <source>
        <dbReference type="ARBA" id="ARBA00023170"/>
    </source>
</evidence>
<organism evidence="22 23">
    <name type="scientific">Solanum commersonii</name>
    <name type="common">Commerson's wild potato</name>
    <name type="synonym">Commerson's nightshade</name>
    <dbReference type="NCBI Taxonomy" id="4109"/>
    <lineage>
        <taxon>Eukaryota</taxon>
        <taxon>Viridiplantae</taxon>
        <taxon>Streptophyta</taxon>
        <taxon>Embryophyta</taxon>
        <taxon>Tracheophyta</taxon>
        <taxon>Spermatophyta</taxon>
        <taxon>Magnoliopsida</taxon>
        <taxon>eudicotyledons</taxon>
        <taxon>Gunneridae</taxon>
        <taxon>Pentapetalae</taxon>
        <taxon>asterids</taxon>
        <taxon>lamiids</taxon>
        <taxon>Solanales</taxon>
        <taxon>Solanaceae</taxon>
        <taxon>Solanoideae</taxon>
        <taxon>Solaneae</taxon>
        <taxon>Solanum</taxon>
    </lineage>
</organism>
<dbReference type="Pfam" id="PF25597">
    <property type="entry name" value="SH3_retrovirus"/>
    <property type="match status" value="1"/>
</dbReference>
<keyword evidence="9" id="KW-0418">Kinase</keyword>
<accession>A0A9J5VZ69</accession>
<evidence type="ECO:0000256" key="4">
    <source>
        <dbReference type="ARBA" id="ARBA00022536"/>
    </source>
</evidence>
<evidence type="ECO:0000256" key="19">
    <source>
        <dbReference type="SAM" id="MobiDB-lite"/>
    </source>
</evidence>
<dbReference type="OrthoDB" id="1632094at2759"/>
<dbReference type="PANTHER" id="PTHR27009">
    <property type="entry name" value="RUST RESISTANCE KINASE LR10-RELATED"/>
    <property type="match status" value="1"/>
</dbReference>
<reference evidence="22" key="1">
    <citation type="submission" date="2020-09" db="EMBL/GenBank/DDBJ databases">
        <title>De no assembly of potato wild relative species, Solanum commersonii.</title>
        <authorList>
            <person name="Cho K."/>
        </authorList>
    </citation>
    <scope>NUCLEOTIDE SEQUENCE</scope>
    <source>
        <strain evidence="22">LZ3.2</strain>
        <tissue evidence="22">Leaf</tissue>
    </source>
</reference>
<feature type="binding site" evidence="18">
    <location>
        <position position="296"/>
    </location>
    <ligand>
        <name>ATP</name>
        <dbReference type="ChEBI" id="CHEBI:30616"/>
    </ligand>
</feature>
<dbReference type="EMBL" id="JACXVP010000111">
    <property type="protein sequence ID" value="KAG5568473.1"/>
    <property type="molecule type" value="Genomic_DNA"/>
</dbReference>
<dbReference type="InterPro" id="IPR011009">
    <property type="entry name" value="Kinase-like_dom_sf"/>
</dbReference>
<dbReference type="Pfam" id="PF13947">
    <property type="entry name" value="GUB_WAK_bind"/>
    <property type="match status" value="1"/>
</dbReference>
<evidence type="ECO:0000256" key="5">
    <source>
        <dbReference type="ARBA" id="ARBA00022679"/>
    </source>
</evidence>
<protein>
    <recommendedName>
        <fullName evidence="2">non-specific serine/threonine protein kinase</fullName>
        <ecNumber evidence="2">2.7.11.1</ecNumber>
    </recommendedName>
</protein>
<comment type="subcellular location">
    <subcellularLocation>
        <location evidence="1">Membrane</location>
        <topology evidence="1">Single-pass type I membrane protein</topology>
    </subcellularLocation>
</comment>
<name>A0A9J5VZ69_SOLCO</name>
<evidence type="ECO:0000256" key="7">
    <source>
        <dbReference type="ARBA" id="ARBA00022729"/>
    </source>
</evidence>